<dbReference type="PANTHER" id="PTHR36025">
    <property type="entry name" value="DIHYDROOROTATE DEHYDROGENASE (DUF3598)"/>
    <property type="match status" value="1"/>
</dbReference>
<feature type="region of interest" description="Disordered" evidence="1">
    <location>
        <begin position="298"/>
        <end position="321"/>
    </location>
</feature>
<evidence type="ECO:0000256" key="1">
    <source>
        <dbReference type="SAM" id="MobiDB-lite"/>
    </source>
</evidence>
<comment type="caution">
    <text evidence="2">The sequence shown here is derived from an EMBL/GenBank/DDBJ whole genome shotgun (WGS) entry which is preliminary data.</text>
</comment>
<dbReference type="AlphaFoldDB" id="A0A2P6TBJ7"/>
<dbReference type="OrthoDB" id="1929023at2759"/>
<dbReference type="EMBL" id="LHPG02000027">
    <property type="protein sequence ID" value="PRW05930.1"/>
    <property type="molecule type" value="Genomic_DNA"/>
</dbReference>
<evidence type="ECO:0000313" key="2">
    <source>
        <dbReference type="EMBL" id="PRW05930.1"/>
    </source>
</evidence>
<dbReference type="Proteomes" id="UP000239899">
    <property type="component" value="Unassembled WGS sequence"/>
</dbReference>
<feature type="compositionally biased region" description="Acidic residues" evidence="1">
    <location>
        <begin position="311"/>
        <end position="321"/>
    </location>
</feature>
<keyword evidence="3" id="KW-1185">Reference proteome</keyword>
<name>A0A2P6TBJ7_CHLSO</name>
<protein>
    <submittedName>
        <fullName evidence="2">Uncharacterized protein</fullName>
    </submittedName>
</protein>
<sequence>MQALPGLVGGTAARPAVLHATSTRRDALRCQAAKGDRGSSGGGRGGSSRGGGGGSGSSGSKRSGSKQKPQRAAPPSGGTPGKQKQREQQQQQALVPPLRTEVLGELSTSDRMPEPLWSTFCGVTNGLWCGITSAHSPFSGQAEPLALNAAGKPLTLLHQCCVEQRAAGEDGTDSVVRHVARADSLEGLQREMAQGGDLQFPPCAVPGAAGDAAGAARVGVNECWEEERFSAGQPGLVIFDGGSYSLGPPAIGSPPQLPERPIIEYDDEAALAAAAALEAALAAAPAADSVELLAEVEEVQATSGEEQPAAEAEEGSEEEGGAVDAVALAAQEQAELDWTAVVIEHCHQWGGEQRLRIRITLDTAGGGDGTDLEIQPLRVSVAREAWEGLPGSFTPTEQGEGAAEQQETSRQLQLDTDSLNGSWKVFEVSAVTVDDVSLQTGLPAPSTLYSAHETLRAFDAALPEDGGDGALLLLPHACGVQLETLRVDNSRRRGLRVATHWSPQPDMLLTTARLYDADGKLLEVATSTAIRHEEA</sequence>
<feature type="compositionally biased region" description="Gly residues" evidence="1">
    <location>
        <begin position="38"/>
        <end position="57"/>
    </location>
</feature>
<dbReference type="PANTHER" id="PTHR36025:SF1">
    <property type="entry name" value="DIHYDROOROTATE DEHYDROGENASE (DUF3598)"/>
    <property type="match status" value="1"/>
</dbReference>
<gene>
    <name evidence="2" type="ORF">C2E21_9382</name>
</gene>
<evidence type="ECO:0000313" key="3">
    <source>
        <dbReference type="Proteomes" id="UP000239899"/>
    </source>
</evidence>
<feature type="region of interest" description="Disordered" evidence="1">
    <location>
        <begin position="1"/>
        <end position="99"/>
    </location>
</feature>
<reference evidence="2 3" key="1">
    <citation type="journal article" date="2018" name="Plant J.">
        <title>Genome sequences of Chlorella sorokiniana UTEX 1602 and Micractinium conductrix SAG 241.80: implications to maltose excretion by a green alga.</title>
        <authorList>
            <person name="Arriola M.B."/>
            <person name="Velmurugan N."/>
            <person name="Zhang Y."/>
            <person name="Plunkett M.H."/>
            <person name="Hondzo H."/>
            <person name="Barney B.M."/>
        </authorList>
    </citation>
    <scope>NUCLEOTIDE SEQUENCE [LARGE SCALE GENOMIC DNA]</scope>
    <source>
        <strain evidence="3">UTEX 1602</strain>
    </source>
</reference>
<accession>A0A2P6TBJ7</accession>
<organism evidence="2 3">
    <name type="scientific">Chlorella sorokiniana</name>
    <name type="common">Freshwater green alga</name>
    <dbReference type="NCBI Taxonomy" id="3076"/>
    <lineage>
        <taxon>Eukaryota</taxon>
        <taxon>Viridiplantae</taxon>
        <taxon>Chlorophyta</taxon>
        <taxon>core chlorophytes</taxon>
        <taxon>Trebouxiophyceae</taxon>
        <taxon>Chlorellales</taxon>
        <taxon>Chlorellaceae</taxon>
        <taxon>Chlorella clade</taxon>
        <taxon>Chlorella</taxon>
    </lineage>
</organism>
<proteinExistence type="predicted"/>